<proteinExistence type="predicted"/>
<dbReference type="PATRIC" id="fig|1341157.4.peg.22"/>
<comment type="caution">
    <text evidence="3">The sequence shown here is derived from an EMBL/GenBank/DDBJ whole genome shotgun (WGS) entry which is preliminary data.</text>
</comment>
<evidence type="ECO:0000313" key="4">
    <source>
        <dbReference type="Proteomes" id="UP000019365"/>
    </source>
</evidence>
<feature type="transmembrane region" description="Helical" evidence="2">
    <location>
        <begin position="495"/>
        <end position="514"/>
    </location>
</feature>
<dbReference type="OrthoDB" id="1814383at2"/>
<dbReference type="Proteomes" id="UP000019365">
    <property type="component" value="Unassembled WGS sequence"/>
</dbReference>
<keyword evidence="2" id="KW-0812">Transmembrane</keyword>
<feature type="transmembrane region" description="Helical" evidence="2">
    <location>
        <begin position="209"/>
        <end position="227"/>
    </location>
</feature>
<keyword evidence="4" id="KW-1185">Reference proteome</keyword>
<dbReference type="EMBL" id="ATAX01000003">
    <property type="protein sequence ID" value="EWM55209.1"/>
    <property type="molecule type" value="Genomic_DNA"/>
</dbReference>
<accession>W7UVM4</accession>
<keyword evidence="1" id="KW-0175">Coiled coil</keyword>
<feature type="coiled-coil region" evidence="1">
    <location>
        <begin position="438"/>
        <end position="465"/>
    </location>
</feature>
<dbReference type="Gene3D" id="3.40.50.10140">
    <property type="entry name" value="Toll/interleukin-1 receptor homology (TIR) domain"/>
    <property type="match status" value="1"/>
</dbReference>
<organism evidence="3 4">
    <name type="scientific">Ruminococcus flavefaciens 007c</name>
    <dbReference type="NCBI Taxonomy" id="1341157"/>
    <lineage>
        <taxon>Bacteria</taxon>
        <taxon>Bacillati</taxon>
        <taxon>Bacillota</taxon>
        <taxon>Clostridia</taxon>
        <taxon>Eubacteriales</taxon>
        <taxon>Oscillospiraceae</taxon>
        <taxon>Ruminococcus</taxon>
    </lineage>
</organism>
<gene>
    <name evidence="3" type="ORF">RF007C_04445</name>
</gene>
<name>W7UVM4_RUMFL</name>
<keyword evidence="2" id="KW-1133">Transmembrane helix</keyword>
<sequence length="516" mass="58585">MDFMCKMCGGIISPDDDTGVCECEHCGSRQTYPLRYFGEYAEMYNRACELRFKTDFEGAEKLFRRLTEEMPEESEGYWGLVMCRCGVEYEDDPISGMKIPVFGGSALGDITADDDYRNAVAKAAPVQGAFYRREAAALEMLRRERTEQVGTGEKYDVFICCRITDEKGTSTVDSVIADEIYHQLTREGMRVFYAPGVLGDMPEKDTEPYVNAAIAVAGVYLIVAASAESFGVPRLKSEWSRCAAAAKKDSSKQLFVCIRNTDPRDIPDELRRFTVKDVTRMGFLSEVIRSIYSADQSRGTGASRNTPEKLIRRMKIFLGDEDFDAAEEYSDLILDADPKCWQAHYVRFLAYNGCRNSNDLLNDSTVQGFAYDYAERFGYDISDDEFFRAQLEDVFGDSMRRALKYSEGEDRVRMMTLYERLISAVRDAVFACEQEKVEAEEQEELDELRRQHSEKESSRAAAKRKKQLIRSRFLGYMAAVLSLLFVLAIKFHCKWAIVLIVIVLVVSIAVLAGLER</sequence>
<dbReference type="AlphaFoldDB" id="W7UVM4"/>
<evidence type="ECO:0000256" key="1">
    <source>
        <dbReference type="SAM" id="Coils"/>
    </source>
</evidence>
<dbReference type="InterPro" id="IPR035897">
    <property type="entry name" value="Toll_tir_struct_dom_sf"/>
</dbReference>
<dbReference type="RefSeq" id="WP_037296327.1">
    <property type="nucleotide sequence ID" value="NZ_ATAX01000003.1"/>
</dbReference>
<evidence type="ECO:0000256" key="2">
    <source>
        <dbReference type="SAM" id="Phobius"/>
    </source>
</evidence>
<keyword evidence="2" id="KW-0472">Membrane</keyword>
<dbReference type="eggNOG" id="ENOG502ZAXS">
    <property type="taxonomic scope" value="Bacteria"/>
</dbReference>
<evidence type="ECO:0008006" key="5">
    <source>
        <dbReference type="Google" id="ProtNLM"/>
    </source>
</evidence>
<evidence type="ECO:0000313" key="3">
    <source>
        <dbReference type="EMBL" id="EWM55209.1"/>
    </source>
</evidence>
<reference evidence="3 4" key="1">
    <citation type="journal article" date="2014" name="PLoS ONE">
        <title>Rumen cellulosomics: divergent fiber-degrading strategies revealed by comparative genome-wide analysis of six ruminococcal strains.</title>
        <authorList>
            <person name="Dassa B."/>
            <person name="Borovok I."/>
            <person name="Ruimy-Israeli V."/>
            <person name="Lamed R."/>
            <person name="Flint H.J."/>
            <person name="Duncan S.H."/>
            <person name="Henrissat B."/>
            <person name="Coutinho P."/>
            <person name="Morrison M."/>
            <person name="Mosoni P."/>
            <person name="Yeoman C.J."/>
            <person name="White B.A."/>
            <person name="Bayer E.A."/>
        </authorList>
    </citation>
    <scope>NUCLEOTIDE SEQUENCE [LARGE SCALE GENOMIC DNA]</scope>
    <source>
        <strain evidence="3 4">007c</strain>
    </source>
</reference>
<feature type="transmembrane region" description="Helical" evidence="2">
    <location>
        <begin position="473"/>
        <end position="489"/>
    </location>
</feature>
<protein>
    <recommendedName>
        <fullName evidence="5">TIR domain-containing protein</fullName>
    </recommendedName>
</protein>